<reference evidence="3" key="1">
    <citation type="submission" date="2023-02" db="EMBL/GenBank/DDBJ databases">
        <authorList>
            <person name="Palmer J.M."/>
        </authorList>
    </citation>
    <scope>NUCLEOTIDE SEQUENCE</scope>
    <source>
        <strain evidence="3">FW57</strain>
    </source>
</reference>
<name>A0AAD4F3L8_9PEZI</name>
<evidence type="ECO:0000256" key="1">
    <source>
        <dbReference type="SAM" id="MobiDB-lite"/>
    </source>
</evidence>
<accession>A0AAD4F3L8</accession>
<protein>
    <recommendedName>
        <fullName evidence="2">DUF6546 domain-containing protein</fullName>
    </recommendedName>
</protein>
<gene>
    <name evidence="3" type="ORF">NEMBOFW57_000937</name>
</gene>
<feature type="region of interest" description="Disordered" evidence="1">
    <location>
        <begin position="294"/>
        <end position="334"/>
    </location>
</feature>
<evidence type="ECO:0000313" key="3">
    <source>
        <dbReference type="EMBL" id="KAG7290932.1"/>
    </source>
</evidence>
<keyword evidence="4" id="KW-1185">Reference proteome</keyword>
<dbReference type="Pfam" id="PF20183">
    <property type="entry name" value="DUF6546"/>
    <property type="match status" value="1"/>
</dbReference>
<feature type="compositionally biased region" description="Basic and acidic residues" evidence="1">
    <location>
        <begin position="325"/>
        <end position="334"/>
    </location>
</feature>
<organism evidence="3 4">
    <name type="scientific">Staphylotrichum longicolle</name>
    <dbReference type="NCBI Taxonomy" id="669026"/>
    <lineage>
        <taxon>Eukaryota</taxon>
        <taxon>Fungi</taxon>
        <taxon>Dikarya</taxon>
        <taxon>Ascomycota</taxon>
        <taxon>Pezizomycotina</taxon>
        <taxon>Sordariomycetes</taxon>
        <taxon>Sordariomycetidae</taxon>
        <taxon>Sordariales</taxon>
        <taxon>Chaetomiaceae</taxon>
        <taxon>Staphylotrichum</taxon>
    </lineage>
</organism>
<dbReference type="EMBL" id="JAHCVI010000001">
    <property type="protein sequence ID" value="KAG7290932.1"/>
    <property type="molecule type" value="Genomic_DNA"/>
</dbReference>
<proteinExistence type="predicted"/>
<feature type="compositionally biased region" description="Acidic residues" evidence="1">
    <location>
        <begin position="301"/>
        <end position="312"/>
    </location>
</feature>
<dbReference type="Proteomes" id="UP001197093">
    <property type="component" value="Unassembled WGS sequence"/>
</dbReference>
<comment type="caution">
    <text evidence="3">The sequence shown here is derived from an EMBL/GenBank/DDBJ whole genome shotgun (WGS) entry which is preliminary data.</text>
</comment>
<feature type="domain" description="DUF6546" evidence="2">
    <location>
        <begin position="333"/>
        <end position="416"/>
    </location>
</feature>
<evidence type="ECO:0000259" key="2">
    <source>
        <dbReference type="Pfam" id="PF20183"/>
    </source>
</evidence>
<evidence type="ECO:0000313" key="4">
    <source>
        <dbReference type="Proteomes" id="UP001197093"/>
    </source>
</evidence>
<sequence length="430" mass="47808">MTYLPPEIVANIISHLTAKGSSDATGDNGENNEKLALAPYATVSRAWQQSIEATTFAHITLTPARLASPLAAPALTPDRVRRFVRSIVVHVALPPYDVEARARREDEADRAKNDAVFTEVVRRLFGLLAPAAESQTTIAGGQDGQQQPVRADANYRPNITLYMFASCVSDKENMDRRIHPWSLYGRADADIYEARWESSYLDLRAAAGKSVQDEAEALPELRCIQDILDESGGDKLSLAFHKLSQRLTSFDLIADVGPEILWPLEQTQGNDPLWPKMRRYNILHSAIAPSGQWRYLRSDSNDDGDDDDDEWDAASSETDPVALPGDEKEDHFRSKLDREAVDPLLLAAARAARRMPALSHMFFSLDEPAGAGRLEVDYTVKQGTAQLEFECHPLFNPDEEVLQIWRETEKEHVGAESGLVIEVKDSMGDI</sequence>
<dbReference type="InterPro" id="IPR046676">
    <property type="entry name" value="DUF6546"/>
</dbReference>
<dbReference type="AlphaFoldDB" id="A0AAD4F3L8"/>